<keyword evidence="1" id="KW-0732">Signal</keyword>
<dbReference type="Proteomes" id="UP000010473">
    <property type="component" value="Chromosome"/>
</dbReference>
<keyword evidence="3" id="KW-1185">Reference proteome</keyword>
<dbReference type="HOGENOM" id="CLU_2208422_0_0_3"/>
<organism evidence="2 3">
    <name type="scientific">Stanieria cyanosphaera (strain ATCC 29371 / PCC 7437)</name>
    <dbReference type="NCBI Taxonomy" id="111780"/>
    <lineage>
        <taxon>Bacteria</taxon>
        <taxon>Bacillati</taxon>
        <taxon>Cyanobacteriota</taxon>
        <taxon>Cyanophyceae</taxon>
        <taxon>Pleurocapsales</taxon>
        <taxon>Dermocarpellaceae</taxon>
        <taxon>Stanieria</taxon>
    </lineage>
</organism>
<feature type="signal peptide" evidence="1">
    <location>
        <begin position="1"/>
        <end position="22"/>
    </location>
</feature>
<reference evidence="3" key="1">
    <citation type="journal article" date="2013" name="Proc. Natl. Acad. Sci. U.S.A.">
        <title>Improving the coverage of the cyanobacterial phylum using diversity-driven genome sequencing.</title>
        <authorList>
            <person name="Shih P.M."/>
            <person name="Wu D."/>
            <person name="Latifi A."/>
            <person name="Axen S.D."/>
            <person name="Fewer D.P."/>
            <person name="Talla E."/>
            <person name="Calteau A."/>
            <person name="Cai F."/>
            <person name="Tandeau de Marsac N."/>
            <person name="Rippka R."/>
            <person name="Herdman M."/>
            <person name="Sivonen K."/>
            <person name="Coursin T."/>
            <person name="Laurent T."/>
            <person name="Goodwin L."/>
            <person name="Nolan M."/>
            <person name="Davenport K.W."/>
            <person name="Han C.S."/>
            <person name="Rubin E.M."/>
            <person name="Eisen J.A."/>
            <person name="Woyke T."/>
            <person name="Gugger M."/>
            <person name="Kerfeld C.A."/>
        </authorList>
    </citation>
    <scope>NUCLEOTIDE SEQUENCE [LARGE SCALE GENOMIC DNA]</scope>
    <source>
        <strain evidence="3">ATCC 29371 / PCC 7437</strain>
    </source>
</reference>
<dbReference type="EMBL" id="CP003653">
    <property type="protein sequence ID" value="AFZ37064.1"/>
    <property type="molecule type" value="Genomic_DNA"/>
</dbReference>
<proteinExistence type="predicted"/>
<dbReference type="AlphaFoldDB" id="K9XYF6"/>
<dbReference type="eggNOG" id="ENOG502ZH7P">
    <property type="taxonomic scope" value="Bacteria"/>
</dbReference>
<accession>K9XYF6</accession>
<evidence type="ECO:0000256" key="1">
    <source>
        <dbReference type="SAM" id="SignalP"/>
    </source>
</evidence>
<dbReference type="RefSeq" id="WP_015194726.1">
    <property type="nucleotide sequence ID" value="NC_019748.1"/>
</dbReference>
<evidence type="ECO:0000313" key="2">
    <source>
        <dbReference type="EMBL" id="AFZ37064.1"/>
    </source>
</evidence>
<gene>
    <name evidence="2" type="ordered locus">Sta7437_3566</name>
</gene>
<feature type="chain" id="PRO_5003938110" evidence="1">
    <location>
        <begin position="23"/>
        <end position="107"/>
    </location>
</feature>
<dbReference type="KEGG" id="scs:Sta7437_3566"/>
<sequence length="107" mass="12132">MIKKLVLAFVLVMASSTDVAQANSTSPTLIADNLTLVTNGLFTPTAAQRFFEEGKQQFEQEEQKFKNNSGFSTEQILQLPDNFDFTTPPKDRKREFLLQPQDLSKLF</sequence>
<evidence type="ECO:0000313" key="3">
    <source>
        <dbReference type="Proteomes" id="UP000010473"/>
    </source>
</evidence>
<dbReference type="STRING" id="111780.Sta7437_3566"/>
<dbReference type="OrthoDB" id="9869303at2"/>
<name>K9XYF6_STAC7</name>
<protein>
    <submittedName>
        <fullName evidence="2">Uncharacterized protein</fullName>
    </submittedName>
</protein>